<accession>A0AAW1XHJ7</accession>
<evidence type="ECO:0000256" key="1">
    <source>
        <dbReference type="ARBA" id="ARBA00022737"/>
    </source>
</evidence>
<dbReference type="PANTHER" id="PTHR12537:SF137">
    <property type="entry name" value="PUMILIO HOMOLOG 16-RELATED"/>
    <property type="match status" value="1"/>
</dbReference>
<dbReference type="InterPro" id="IPR016024">
    <property type="entry name" value="ARM-type_fold"/>
</dbReference>
<dbReference type="GO" id="GO:0003729">
    <property type="term" value="F:mRNA binding"/>
    <property type="evidence" value="ECO:0007669"/>
    <property type="project" value="TreeGrafter"/>
</dbReference>
<feature type="repeat" description="Pumilio" evidence="4">
    <location>
        <begin position="425"/>
        <end position="465"/>
    </location>
</feature>
<dbReference type="Gene3D" id="1.25.10.10">
    <property type="entry name" value="Leucine-rich Repeat Variant"/>
    <property type="match status" value="1"/>
</dbReference>
<keyword evidence="8" id="KW-1185">Reference proteome</keyword>
<organism evidence="7 8">
    <name type="scientific">Rubus argutus</name>
    <name type="common">Southern blackberry</name>
    <dbReference type="NCBI Taxonomy" id="59490"/>
    <lineage>
        <taxon>Eukaryota</taxon>
        <taxon>Viridiplantae</taxon>
        <taxon>Streptophyta</taxon>
        <taxon>Embryophyta</taxon>
        <taxon>Tracheophyta</taxon>
        <taxon>Spermatophyta</taxon>
        <taxon>Magnoliopsida</taxon>
        <taxon>eudicotyledons</taxon>
        <taxon>Gunneridae</taxon>
        <taxon>Pentapetalae</taxon>
        <taxon>rosids</taxon>
        <taxon>fabids</taxon>
        <taxon>Rosales</taxon>
        <taxon>Rosaceae</taxon>
        <taxon>Rosoideae</taxon>
        <taxon>Rosoideae incertae sedis</taxon>
        <taxon>Rubus</taxon>
    </lineage>
</organism>
<feature type="domain" description="PUM-HD" evidence="6">
    <location>
        <begin position="148"/>
        <end position="490"/>
    </location>
</feature>
<dbReference type="PANTHER" id="PTHR12537">
    <property type="entry name" value="RNA BINDING PROTEIN PUMILIO-RELATED"/>
    <property type="match status" value="1"/>
</dbReference>
<dbReference type="PROSITE" id="PS50302">
    <property type="entry name" value="PUM"/>
    <property type="match status" value="2"/>
</dbReference>
<evidence type="ECO:0000256" key="3">
    <source>
        <dbReference type="ARBA" id="ARBA00022884"/>
    </source>
</evidence>
<dbReference type="InterPro" id="IPR001313">
    <property type="entry name" value="Pumilio_RNA-bd_rpt"/>
</dbReference>
<dbReference type="Pfam" id="PF00806">
    <property type="entry name" value="PUF"/>
    <property type="match status" value="6"/>
</dbReference>
<evidence type="ECO:0000256" key="2">
    <source>
        <dbReference type="ARBA" id="ARBA00022845"/>
    </source>
</evidence>
<dbReference type="SUPFAM" id="SSF48371">
    <property type="entry name" value="ARM repeat"/>
    <property type="match status" value="1"/>
</dbReference>
<evidence type="ECO:0000313" key="8">
    <source>
        <dbReference type="Proteomes" id="UP001457282"/>
    </source>
</evidence>
<dbReference type="GO" id="GO:0005737">
    <property type="term" value="C:cytoplasm"/>
    <property type="evidence" value="ECO:0007669"/>
    <property type="project" value="TreeGrafter"/>
</dbReference>
<reference evidence="7 8" key="1">
    <citation type="journal article" date="2023" name="G3 (Bethesda)">
        <title>A chromosome-length genome assembly and annotation of blackberry (Rubus argutus, cv. 'Hillquist').</title>
        <authorList>
            <person name="Bruna T."/>
            <person name="Aryal R."/>
            <person name="Dudchenko O."/>
            <person name="Sargent D.J."/>
            <person name="Mead D."/>
            <person name="Buti M."/>
            <person name="Cavallini A."/>
            <person name="Hytonen T."/>
            <person name="Andres J."/>
            <person name="Pham M."/>
            <person name="Weisz D."/>
            <person name="Mascagni F."/>
            <person name="Usai G."/>
            <person name="Natali L."/>
            <person name="Bassil N."/>
            <person name="Fernandez G.E."/>
            <person name="Lomsadze A."/>
            <person name="Armour M."/>
            <person name="Olukolu B."/>
            <person name="Poorten T."/>
            <person name="Britton C."/>
            <person name="Davik J."/>
            <person name="Ashrafi H."/>
            <person name="Aiden E.L."/>
            <person name="Borodovsky M."/>
            <person name="Worthington M."/>
        </authorList>
    </citation>
    <scope>NUCLEOTIDE SEQUENCE [LARGE SCALE GENOMIC DNA]</scope>
    <source>
        <strain evidence="7">PI 553951</strain>
    </source>
</reference>
<evidence type="ECO:0000313" key="7">
    <source>
        <dbReference type="EMBL" id="KAK9935883.1"/>
    </source>
</evidence>
<evidence type="ECO:0000256" key="4">
    <source>
        <dbReference type="PROSITE-ProRule" id="PRU00317"/>
    </source>
</evidence>
<proteinExistence type="predicted"/>
<dbReference type="InterPro" id="IPR033133">
    <property type="entry name" value="PUM-HD"/>
</dbReference>
<dbReference type="AlphaFoldDB" id="A0AAW1XHJ7"/>
<keyword evidence="3" id="KW-0694">RNA-binding</keyword>
<sequence length="493" mass="54545">MSMSMSISGGSSTCGPLNPKTWVDSSFQEEDLCLYFGKFRVNMDNSKQTETNTSSPGSSSNVSPNKPQQSEACSYTKSEIGVENSHSVPIPLYSQDIWRGQSVNTGGQFLGSNNLNGQLFTRNGNAYAGCQSHDVTLTERSGMYSNNNWYQSPVILNDMGNQSMFSNDSMLGSSHIARLAMTQSGSQYLLDSLLTSRDPLITNMIFEGVFDCLFEVMNDSHGHHLFGKLIQSCSDHQLRLIVAKMTLNVQLLINISVGKFGSKSIQRLIKVLEISPLIDIVIAALSSAFEELMTNRTGSYVILKCLTVLDTEKNKKLYEAAVKLCITLAQNEKGCISLNEFITNSKAPYRETLMGEVSSKSKFLSQDPSGNFVVQHVLGLHNPLYSEHICLELRDVYIQLSLQKGGSHVVEKCLNSSGMVHVVTVLVKYEKLCQVARDQYGNYVIQTALKTTKRANSPLHRVLISKLLQNRNELVFGFGRKVLTLIDNGIPLD</sequence>
<comment type="caution">
    <text evidence="7">The sequence shown here is derived from an EMBL/GenBank/DDBJ whole genome shotgun (WGS) entry which is preliminary data.</text>
</comment>
<protein>
    <recommendedName>
        <fullName evidence="6">PUM-HD domain-containing protein</fullName>
    </recommendedName>
</protein>
<dbReference type="PROSITE" id="PS50303">
    <property type="entry name" value="PUM_HD"/>
    <property type="match status" value="1"/>
</dbReference>
<gene>
    <name evidence="7" type="ORF">M0R45_012756</name>
</gene>
<feature type="repeat" description="Pumilio" evidence="4">
    <location>
        <begin position="284"/>
        <end position="319"/>
    </location>
</feature>
<keyword evidence="1" id="KW-0677">Repeat</keyword>
<feature type="region of interest" description="Disordered" evidence="5">
    <location>
        <begin position="46"/>
        <end position="74"/>
    </location>
</feature>
<keyword evidence="2" id="KW-0810">Translation regulation</keyword>
<dbReference type="GO" id="GO:0006417">
    <property type="term" value="P:regulation of translation"/>
    <property type="evidence" value="ECO:0007669"/>
    <property type="project" value="UniProtKB-KW"/>
</dbReference>
<dbReference type="EMBL" id="JBEDUW010000003">
    <property type="protein sequence ID" value="KAK9935883.1"/>
    <property type="molecule type" value="Genomic_DNA"/>
</dbReference>
<dbReference type="SMART" id="SM00025">
    <property type="entry name" value="Pumilio"/>
    <property type="match status" value="6"/>
</dbReference>
<dbReference type="InterPro" id="IPR011989">
    <property type="entry name" value="ARM-like"/>
</dbReference>
<feature type="compositionally biased region" description="Low complexity" evidence="5">
    <location>
        <begin position="49"/>
        <end position="67"/>
    </location>
</feature>
<name>A0AAW1XHJ7_RUBAR</name>
<evidence type="ECO:0000259" key="6">
    <source>
        <dbReference type="PROSITE" id="PS50303"/>
    </source>
</evidence>
<dbReference type="Proteomes" id="UP001457282">
    <property type="component" value="Unassembled WGS sequence"/>
</dbReference>
<evidence type="ECO:0000256" key="5">
    <source>
        <dbReference type="SAM" id="MobiDB-lite"/>
    </source>
</evidence>